<accession>A0A1W1YQQ4</accession>
<dbReference type="AlphaFoldDB" id="A0A1W1YQQ4"/>
<dbReference type="RefSeq" id="WP_084449811.1">
    <property type="nucleotide sequence ID" value="NZ_CBDRLL010000001.1"/>
</dbReference>
<gene>
    <name evidence="2" type="ORF">SAMN06296429_102277</name>
</gene>
<evidence type="ECO:0000313" key="2">
    <source>
        <dbReference type="EMBL" id="SMC38483.1"/>
    </source>
</evidence>
<feature type="region of interest" description="Disordered" evidence="1">
    <location>
        <begin position="63"/>
        <end position="82"/>
    </location>
</feature>
<sequence length="82" mass="9046">MTDDVVLRQNLPTKVEGARLIAYNIAPESAVLSNDGARSMIHPDDVVSVAGLAYAVHELAPHDDARPEHRPNGWVRLRQVRP</sequence>
<dbReference type="OrthoDB" id="4871286at2"/>
<reference evidence="2 3" key="1">
    <citation type="submission" date="2017-04" db="EMBL/GenBank/DDBJ databases">
        <authorList>
            <person name="Afonso C.L."/>
            <person name="Miller P.J."/>
            <person name="Scott M.A."/>
            <person name="Spackman E."/>
            <person name="Goraichik I."/>
            <person name="Dimitrov K.M."/>
            <person name="Suarez D.L."/>
            <person name="Swayne D.E."/>
        </authorList>
    </citation>
    <scope>NUCLEOTIDE SEQUENCE [LARGE SCALE GENOMIC DNA]</scope>
    <source>
        <strain evidence="2 3">CGMCC 1.12511</strain>
    </source>
</reference>
<evidence type="ECO:0000313" key="3">
    <source>
        <dbReference type="Proteomes" id="UP000192634"/>
    </source>
</evidence>
<dbReference type="Proteomes" id="UP000192634">
    <property type="component" value="Unassembled WGS sequence"/>
</dbReference>
<organism evidence="2 3">
    <name type="scientific">Janibacter indicus</name>
    <dbReference type="NCBI Taxonomy" id="857417"/>
    <lineage>
        <taxon>Bacteria</taxon>
        <taxon>Bacillati</taxon>
        <taxon>Actinomycetota</taxon>
        <taxon>Actinomycetes</taxon>
        <taxon>Micrococcales</taxon>
        <taxon>Intrasporangiaceae</taxon>
        <taxon>Janibacter</taxon>
    </lineage>
</organism>
<protein>
    <submittedName>
        <fullName evidence="2">Uncharacterized protein</fullName>
    </submittedName>
</protein>
<proteinExistence type="predicted"/>
<name>A0A1W1YQQ4_9MICO</name>
<evidence type="ECO:0000256" key="1">
    <source>
        <dbReference type="SAM" id="MobiDB-lite"/>
    </source>
</evidence>
<dbReference type="EMBL" id="FWXN01000002">
    <property type="protein sequence ID" value="SMC38483.1"/>
    <property type="molecule type" value="Genomic_DNA"/>
</dbReference>